<keyword evidence="2" id="KW-0238">DNA-binding</keyword>
<dbReference type="PANTHER" id="PTHR44688:SF16">
    <property type="entry name" value="DNA-BINDING TRANSCRIPTIONAL ACTIVATOR DEVR_DOSR"/>
    <property type="match status" value="1"/>
</dbReference>
<gene>
    <name evidence="7" type="ORF">SAMN04487910_3199</name>
</gene>
<sequence length="354" mass="41999">MKWIKIILWISFLISSPTIWSQYQFSGYVDNSNKDSNVYLSLIEDYRKMSGIYPEQIIQKVIPDSMGYFVFTENNLPTQNRIYRIHTENCSEEDKESIHFNGICLNSKEILFIAQNKDTISLPFTIEEEVFCEVVSTNERSNMFLKVDSIVEDMRYSFSSYRSEANRKVNSRKWFNTLQEFGKSQQEPLTELYIYSFLSNKSNNLYTYYLQDLKQNTYYDELLERLEEKYPDSPYVKQYKTELGADKFSVEITPEKTTSYWIWIILSLLIGSIALNLYLFQKLKKQQSSYKLAERKLTQQEKKILDLILQDKTNKEIASLLFLSVSTIKTHINNLYKKIEVESREEAKTLYKNR</sequence>
<dbReference type="Gene3D" id="1.10.10.10">
    <property type="entry name" value="Winged helix-like DNA-binding domain superfamily/Winged helix DNA-binding domain"/>
    <property type="match status" value="1"/>
</dbReference>
<keyword evidence="5" id="KW-0472">Membrane</keyword>
<evidence type="ECO:0000256" key="2">
    <source>
        <dbReference type="ARBA" id="ARBA00023125"/>
    </source>
</evidence>
<dbReference type="STRING" id="1038014.SAMN04487910_3199"/>
<protein>
    <submittedName>
        <fullName evidence="7">Regulatory protein, luxR family</fullName>
    </submittedName>
</protein>
<dbReference type="AlphaFoldDB" id="A0A1H7SJU9"/>
<feature type="coiled-coil region" evidence="4">
    <location>
        <begin position="283"/>
        <end position="310"/>
    </location>
</feature>
<dbReference type="GO" id="GO:0003677">
    <property type="term" value="F:DNA binding"/>
    <property type="evidence" value="ECO:0007669"/>
    <property type="project" value="UniProtKB-KW"/>
</dbReference>
<keyword evidence="8" id="KW-1185">Reference proteome</keyword>
<accession>A0A1H7SJU9</accession>
<keyword evidence="5" id="KW-0812">Transmembrane</keyword>
<keyword evidence="1" id="KW-0805">Transcription regulation</keyword>
<dbReference type="PROSITE" id="PS50043">
    <property type="entry name" value="HTH_LUXR_2"/>
    <property type="match status" value="1"/>
</dbReference>
<dbReference type="PROSITE" id="PS00622">
    <property type="entry name" value="HTH_LUXR_1"/>
    <property type="match status" value="1"/>
</dbReference>
<dbReference type="SMART" id="SM00421">
    <property type="entry name" value="HTH_LUXR"/>
    <property type="match status" value="1"/>
</dbReference>
<dbReference type="PANTHER" id="PTHR44688">
    <property type="entry name" value="DNA-BINDING TRANSCRIPTIONAL ACTIVATOR DEVR_DOSR"/>
    <property type="match status" value="1"/>
</dbReference>
<name>A0A1H7SJU9_AQUAM</name>
<keyword evidence="5" id="KW-1133">Transmembrane helix</keyword>
<evidence type="ECO:0000256" key="4">
    <source>
        <dbReference type="SAM" id="Coils"/>
    </source>
</evidence>
<reference evidence="7 8" key="1">
    <citation type="submission" date="2016-10" db="EMBL/GenBank/DDBJ databases">
        <authorList>
            <person name="de Groot N.N."/>
        </authorList>
    </citation>
    <scope>NUCLEOTIDE SEQUENCE [LARGE SCALE GENOMIC DNA]</scope>
    <source>
        <strain evidence="7 8">DSM 25232</strain>
    </source>
</reference>
<dbReference type="EMBL" id="FOAB01000005">
    <property type="protein sequence ID" value="SEL72951.1"/>
    <property type="molecule type" value="Genomic_DNA"/>
</dbReference>
<proteinExistence type="predicted"/>
<dbReference type="CDD" id="cd06170">
    <property type="entry name" value="LuxR_C_like"/>
    <property type="match status" value="1"/>
</dbReference>
<dbReference type="Proteomes" id="UP000198521">
    <property type="component" value="Unassembled WGS sequence"/>
</dbReference>
<evidence type="ECO:0000259" key="6">
    <source>
        <dbReference type="PROSITE" id="PS50043"/>
    </source>
</evidence>
<dbReference type="GO" id="GO:0006355">
    <property type="term" value="P:regulation of DNA-templated transcription"/>
    <property type="evidence" value="ECO:0007669"/>
    <property type="project" value="InterPro"/>
</dbReference>
<dbReference type="PRINTS" id="PR00038">
    <property type="entry name" value="HTHLUXR"/>
</dbReference>
<keyword evidence="4" id="KW-0175">Coiled coil</keyword>
<evidence type="ECO:0000256" key="5">
    <source>
        <dbReference type="SAM" id="Phobius"/>
    </source>
</evidence>
<dbReference type="SUPFAM" id="SSF46894">
    <property type="entry name" value="C-terminal effector domain of the bipartite response regulators"/>
    <property type="match status" value="1"/>
</dbReference>
<evidence type="ECO:0000256" key="1">
    <source>
        <dbReference type="ARBA" id="ARBA00023015"/>
    </source>
</evidence>
<evidence type="ECO:0000313" key="7">
    <source>
        <dbReference type="EMBL" id="SEL72951.1"/>
    </source>
</evidence>
<evidence type="ECO:0000256" key="3">
    <source>
        <dbReference type="ARBA" id="ARBA00023163"/>
    </source>
</evidence>
<dbReference type="RefSeq" id="WP_091410274.1">
    <property type="nucleotide sequence ID" value="NZ_FOAB01000005.1"/>
</dbReference>
<evidence type="ECO:0000313" key="8">
    <source>
        <dbReference type="Proteomes" id="UP000198521"/>
    </source>
</evidence>
<feature type="transmembrane region" description="Helical" evidence="5">
    <location>
        <begin position="260"/>
        <end position="280"/>
    </location>
</feature>
<organism evidence="7 8">
    <name type="scientific">Aquimarina amphilecti</name>
    <dbReference type="NCBI Taxonomy" id="1038014"/>
    <lineage>
        <taxon>Bacteria</taxon>
        <taxon>Pseudomonadati</taxon>
        <taxon>Bacteroidota</taxon>
        <taxon>Flavobacteriia</taxon>
        <taxon>Flavobacteriales</taxon>
        <taxon>Flavobacteriaceae</taxon>
        <taxon>Aquimarina</taxon>
    </lineage>
</organism>
<dbReference type="OrthoDB" id="9807565at2"/>
<dbReference type="Pfam" id="PF00196">
    <property type="entry name" value="GerE"/>
    <property type="match status" value="1"/>
</dbReference>
<dbReference type="InterPro" id="IPR016032">
    <property type="entry name" value="Sig_transdc_resp-reg_C-effctor"/>
</dbReference>
<dbReference type="InterPro" id="IPR000792">
    <property type="entry name" value="Tscrpt_reg_LuxR_C"/>
</dbReference>
<dbReference type="InterPro" id="IPR036388">
    <property type="entry name" value="WH-like_DNA-bd_sf"/>
</dbReference>
<feature type="domain" description="HTH luxR-type" evidence="6">
    <location>
        <begin position="290"/>
        <end position="354"/>
    </location>
</feature>
<keyword evidence="3" id="KW-0804">Transcription</keyword>